<evidence type="ECO:0000256" key="1">
    <source>
        <dbReference type="SAM" id="MobiDB-lite"/>
    </source>
</evidence>
<feature type="signal peptide" evidence="2">
    <location>
        <begin position="1"/>
        <end position="21"/>
    </location>
</feature>
<feature type="region of interest" description="Disordered" evidence="1">
    <location>
        <begin position="168"/>
        <end position="219"/>
    </location>
</feature>
<gene>
    <name evidence="3" type="ORF">GCM10009688_26250</name>
</gene>
<keyword evidence="2" id="KW-0732">Signal</keyword>
<accession>A0ABN2PG20</accession>
<dbReference type="EMBL" id="BAAALV010000005">
    <property type="protein sequence ID" value="GAA1919977.1"/>
    <property type="molecule type" value="Genomic_DNA"/>
</dbReference>
<sequence>MLLGAAAAASWLTLSATAASAEPVTEPDSLLASVSSSATGLLDAAVNTVDQVTDGLLPAPQAPAQAPAPGISLPEAPRLQPALHGVVTAADELVQTVPVVGTLVPAQTLPAATDPILTAVDDITGFAVETIRPTADGLLESLPPVLPPASDAGTGLVCPDGLGDPAASAASGCSETPITPAIPDIGPAAEREADSARFAAPASEPHPEEDAAAPSALDAVASHGESAAVTAASCAEVFPESALPVSSAPDAGTPGGSPQSGLLPLGTGSSVVSPSGAGPLLPGCLSGQHLRIPALAALPASTELMKAPSPVSLDHEGFPD</sequence>
<proteinExistence type="predicted"/>
<reference evidence="3 4" key="1">
    <citation type="journal article" date="2019" name="Int. J. Syst. Evol. Microbiol.">
        <title>The Global Catalogue of Microorganisms (GCM) 10K type strain sequencing project: providing services to taxonomists for standard genome sequencing and annotation.</title>
        <authorList>
            <consortium name="The Broad Institute Genomics Platform"/>
            <consortium name="The Broad Institute Genome Sequencing Center for Infectious Disease"/>
            <person name="Wu L."/>
            <person name="Ma J."/>
        </authorList>
    </citation>
    <scope>NUCLEOTIDE SEQUENCE [LARGE SCALE GENOMIC DNA]</scope>
    <source>
        <strain evidence="3 4">JCM 13316</strain>
    </source>
</reference>
<organism evidence="3 4">
    <name type="scientific">Arthrobacter gandavensis</name>
    <dbReference type="NCBI Taxonomy" id="169960"/>
    <lineage>
        <taxon>Bacteria</taxon>
        <taxon>Bacillati</taxon>
        <taxon>Actinomycetota</taxon>
        <taxon>Actinomycetes</taxon>
        <taxon>Micrococcales</taxon>
        <taxon>Micrococcaceae</taxon>
        <taxon>Arthrobacter</taxon>
    </lineage>
</organism>
<dbReference type="Proteomes" id="UP001500784">
    <property type="component" value="Unassembled WGS sequence"/>
</dbReference>
<feature type="region of interest" description="Disordered" evidence="1">
    <location>
        <begin position="245"/>
        <end position="270"/>
    </location>
</feature>
<protein>
    <submittedName>
        <fullName evidence="3">Uncharacterized protein</fullName>
    </submittedName>
</protein>
<name>A0ABN2PG20_9MICC</name>
<evidence type="ECO:0000313" key="3">
    <source>
        <dbReference type="EMBL" id="GAA1919977.1"/>
    </source>
</evidence>
<evidence type="ECO:0000256" key="2">
    <source>
        <dbReference type="SAM" id="SignalP"/>
    </source>
</evidence>
<evidence type="ECO:0000313" key="4">
    <source>
        <dbReference type="Proteomes" id="UP001500784"/>
    </source>
</evidence>
<keyword evidence="4" id="KW-1185">Reference proteome</keyword>
<feature type="chain" id="PRO_5046844607" evidence="2">
    <location>
        <begin position="22"/>
        <end position="320"/>
    </location>
</feature>
<feature type="compositionally biased region" description="Low complexity" evidence="1">
    <location>
        <begin position="256"/>
        <end position="270"/>
    </location>
</feature>
<comment type="caution">
    <text evidence="3">The sequence shown here is derived from an EMBL/GenBank/DDBJ whole genome shotgun (WGS) entry which is preliminary data.</text>
</comment>